<accession>A0A2S7XQX7</accession>
<protein>
    <submittedName>
        <fullName evidence="1">Uncharacterized protein</fullName>
    </submittedName>
</protein>
<reference evidence="1 3" key="1">
    <citation type="submission" date="2018-01" db="EMBL/GenBank/DDBJ databases">
        <title>The complete genome sequence of Chromatium okenii LaCa, a purple sulfur bacterium with a turbulent life.</title>
        <authorList>
            <person name="Luedin S.M."/>
            <person name="Liechti N."/>
            <person name="Storelli N."/>
            <person name="Danza F."/>
            <person name="Wittwer M."/>
            <person name="Pothier J.F."/>
            <person name="Tonolla M.A."/>
        </authorList>
    </citation>
    <scope>NUCLEOTIDE SEQUENCE [LARGE SCALE GENOMIC DNA]</scope>
    <source>
        <strain evidence="1 3">LaCa</strain>
    </source>
</reference>
<dbReference type="Proteomes" id="UP000239936">
    <property type="component" value="Unassembled WGS sequence"/>
</dbReference>
<dbReference type="EMBL" id="PPGH01000035">
    <property type="protein sequence ID" value="PQJ96130.1"/>
    <property type="molecule type" value="Genomic_DNA"/>
</dbReference>
<evidence type="ECO:0000313" key="3">
    <source>
        <dbReference type="Proteomes" id="UP000239936"/>
    </source>
</evidence>
<comment type="caution">
    <text evidence="1">The sequence shown here is derived from an EMBL/GenBank/DDBJ whole genome shotgun (WGS) entry which is preliminary data.</text>
</comment>
<dbReference type="AlphaFoldDB" id="A0A2S7XQX7"/>
<evidence type="ECO:0000313" key="1">
    <source>
        <dbReference type="EMBL" id="PQJ96130.1"/>
    </source>
</evidence>
<gene>
    <name evidence="2" type="ORF">CXB77_00035</name>
    <name evidence="1" type="ORF">CXB77_09995</name>
</gene>
<dbReference type="EMBL" id="PPGH01000001">
    <property type="protein sequence ID" value="PQJ97705.1"/>
    <property type="molecule type" value="Genomic_DNA"/>
</dbReference>
<organism evidence="1 3">
    <name type="scientific">Chromatium okenii</name>
    <dbReference type="NCBI Taxonomy" id="61644"/>
    <lineage>
        <taxon>Bacteria</taxon>
        <taxon>Pseudomonadati</taxon>
        <taxon>Pseudomonadota</taxon>
        <taxon>Gammaproteobacteria</taxon>
        <taxon>Chromatiales</taxon>
        <taxon>Chromatiaceae</taxon>
        <taxon>Chromatium</taxon>
    </lineage>
</organism>
<proteinExistence type="predicted"/>
<evidence type="ECO:0000313" key="2">
    <source>
        <dbReference type="EMBL" id="PQJ97705.1"/>
    </source>
</evidence>
<name>A0A2S7XQX7_9GAMM</name>
<keyword evidence="3" id="KW-1185">Reference proteome</keyword>
<sequence length="245" mass="25532">MARLILTSEDNGKTIPLSGTLFWDVVGSARVDFFEIQAGTAASILGGASKDLFRLLGNQADYSVYQASSNVIFTHQLTGETVIIKSLSATGDEIAFLDTVPISLKITGGALMLGEQLLTPTPSPITASTDTADSNFSLDGKGTAVVPVEIDASESAFIFTDLVSTSNNVSLLNFTADDEIIIFGATASDYDDGVIGTNDAGDVTITYNQAGILNQITLLGAVTDTSLIFDVASFNALPIGNLVFG</sequence>
<dbReference type="RefSeq" id="WP_146108615.1">
    <property type="nucleotide sequence ID" value="NZ_JAFLKP010000284.1"/>
</dbReference>